<keyword evidence="3" id="KW-1185">Reference proteome</keyword>
<dbReference type="Proteomes" id="UP001219934">
    <property type="component" value="Unassembled WGS sequence"/>
</dbReference>
<protein>
    <submittedName>
        <fullName evidence="2">Uncharacterized protein</fullName>
    </submittedName>
</protein>
<gene>
    <name evidence="2" type="ORF">JOQ06_006423</name>
</gene>
<comment type="caution">
    <text evidence="2">The sequence shown here is derived from an EMBL/GenBank/DDBJ whole genome shotgun (WGS) entry which is preliminary data.</text>
</comment>
<name>A0AAD6FQ99_9TELE</name>
<reference evidence="2" key="1">
    <citation type="submission" date="2022-11" db="EMBL/GenBank/DDBJ databases">
        <title>Chromosome-level genome of Pogonophryne albipinna.</title>
        <authorList>
            <person name="Jo E."/>
        </authorList>
    </citation>
    <scope>NUCLEOTIDE SEQUENCE</scope>
    <source>
        <strain evidence="2">SGF0006</strain>
        <tissue evidence="2">Muscle</tissue>
    </source>
</reference>
<feature type="region of interest" description="Disordered" evidence="1">
    <location>
        <begin position="43"/>
        <end position="69"/>
    </location>
</feature>
<proteinExistence type="predicted"/>
<dbReference type="EMBL" id="JAPTMU010000005">
    <property type="protein sequence ID" value="KAJ4943930.1"/>
    <property type="molecule type" value="Genomic_DNA"/>
</dbReference>
<feature type="non-terminal residue" evidence="2">
    <location>
        <position position="1"/>
    </location>
</feature>
<feature type="compositionally biased region" description="Basic and acidic residues" evidence="1">
    <location>
        <begin position="1"/>
        <end position="14"/>
    </location>
</feature>
<feature type="region of interest" description="Disordered" evidence="1">
    <location>
        <begin position="1"/>
        <end position="28"/>
    </location>
</feature>
<evidence type="ECO:0000313" key="3">
    <source>
        <dbReference type="Proteomes" id="UP001219934"/>
    </source>
</evidence>
<evidence type="ECO:0000256" key="1">
    <source>
        <dbReference type="SAM" id="MobiDB-lite"/>
    </source>
</evidence>
<organism evidence="2 3">
    <name type="scientific">Pogonophryne albipinna</name>
    <dbReference type="NCBI Taxonomy" id="1090488"/>
    <lineage>
        <taxon>Eukaryota</taxon>
        <taxon>Metazoa</taxon>
        <taxon>Chordata</taxon>
        <taxon>Craniata</taxon>
        <taxon>Vertebrata</taxon>
        <taxon>Euteleostomi</taxon>
        <taxon>Actinopterygii</taxon>
        <taxon>Neopterygii</taxon>
        <taxon>Teleostei</taxon>
        <taxon>Neoteleostei</taxon>
        <taxon>Acanthomorphata</taxon>
        <taxon>Eupercaria</taxon>
        <taxon>Perciformes</taxon>
        <taxon>Notothenioidei</taxon>
        <taxon>Pogonophryne</taxon>
    </lineage>
</organism>
<accession>A0AAD6FQ99</accession>
<dbReference type="AlphaFoldDB" id="A0AAD6FQ99"/>
<sequence length="69" mass="7324">ECHLGLNVERERGVQRGGEPGLGSVSEGRWESSWVPLGLDHMCLRGGSGGPREQRGQRGGSAESDGPRP</sequence>
<feature type="non-terminal residue" evidence="2">
    <location>
        <position position="69"/>
    </location>
</feature>
<evidence type="ECO:0000313" key="2">
    <source>
        <dbReference type="EMBL" id="KAJ4943930.1"/>
    </source>
</evidence>